<name>A0A7L4PCB6_9CREN</name>
<organism evidence="1 2">
    <name type="scientific">Pyrobaculum arsenaticum</name>
    <dbReference type="NCBI Taxonomy" id="121277"/>
    <lineage>
        <taxon>Archaea</taxon>
        <taxon>Thermoproteota</taxon>
        <taxon>Thermoprotei</taxon>
        <taxon>Thermoproteales</taxon>
        <taxon>Thermoproteaceae</taxon>
        <taxon>Pyrobaculum</taxon>
    </lineage>
</organism>
<dbReference type="Proteomes" id="UP000554766">
    <property type="component" value="Unassembled WGS sequence"/>
</dbReference>
<comment type="caution">
    <text evidence="1">The sequence shown here is derived from an EMBL/GenBank/DDBJ whole genome shotgun (WGS) entry which is preliminary data.</text>
</comment>
<reference evidence="1 2" key="1">
    <citation type="journal article" date="2020" name="Nat. Commun.">
        <title>The structures of two archaeal type IV pili illuminate evolutionary relationships.</title>
        <authorList>
            <person name="Wang F."/>
            <person name="Baquero D.P."/>
            <person name="Su Z."/>
            <person name="Beltran L.C."/>
            <person name="Prangishvili D."/>
            <person name="Krupovic M."/>
            <person name="Egelman E.H."/>
        </authorList>
    </citation>
    <scope>NUCLEOTIDE SEQUENCE [LARGE SCALE GENOMIC DNA]</scope>
    <source>
        <strain evidence="1 2">2GA</strain>
    </source>
</reference>
<dbReference type="EMBL" id="JAAVJF010000006">
    <property type="protein sequence ID" value="NYR16578.1"/>
    <property type="molecule type" value="Genomic_DNA"/>
</dbReference>
<evidence type="ECO:0000313" key="2">
    <source>
        <dbReference type="Proteomes" id="UP000554766"/>
    </source>
</evidence>
<dbReference type="GeneID" id="5055352"/>
<sequence length="170" mass="18903">MSLRVVILKEGEEVHEGDVVIDARGSPQFYDVIILSGRELKSIIATGAVEGGVPIGIGKYTKKLVASVVGSKIYIKGIPLSLYIEAGLLEKELLEALRKSGLDIDTTLRQLKEIVVAERRRYKKSPTLATLKKYLDGEESRLPPHLEDVLSGVDRDTLKKLFERLIDEVY</sequence>
<accession>A0A7L4PCB6</accession>
<keyword evidence="2" id="KW-1185">Reference proteome</keyword>
<dbReference type="AlphaFoldDB" id="A0A7L4PCB6"/>
<gene>
    <name evidence="1" type="ORF">HC235_11700</name>
</gene>
<protein>
    <submittedName>
        <fullName evidence="1">Uncharacterized protein</fullName>
    </submittedName>
</protein>
<evidence type="ECO:0000313" key="1">
    <source>
        <dbReference type="EMBL" id="NYR16578.1"/>
    </source>
</evidence>
<dbReference type="OMA" id="SPQFYDV"/>
<proteinExistence type="predicted"/>
<dbReference type="RefSeq" id="WP_011901362.1">
    <property type="nucleotide sequence ID" value="NZ_JAAVJF010000006.1"/>
</dbReference>